<comment type="cofactor">
    <cofactor evidence="16 19">
        <name>heme b</name>
        <dbReference type="ChEBI" id="CHEBI:60344"/>
    </cofactor>
    <text evidence="16 19">Binds 1 heme b (iron(II)-protoporphyrin IX) group per subunit.</text>
</comment>
<evidence type="ECO:0000256" key="11">
    <source>
        <dbReference type="ARBA" id="ARBA00023004"/>
    </source>
</evidence>
<feature type="binding site" evidence="16">
    <location>
        <position position="267"/>
    </location>
    <ligand>
        <name>Ca(2+)</name>
        <dbReference type="ChEBI" id="CHEBI:29108"/>
        <label>2</label>
    </ligand>
</feature>
<feature type="disulfide bond" evidence="18">
    <location>
        <begin position="213"/>
        <end position="245"/>
    </location>
</feature>
<comment type="cofactor">
    <cofactor evidence="16 19">
        <name>Ca(2+)</name>
        <dbReference type="ChEBI" id="CHEBI:29108"/>
    </cofactor>
    <text evidence="16 19">Binds 2 calcium ions per subunit.</text>
</comment>
<feature type="binding site" evidence="16">
    <location>
        <position position="86"/>
    </location>
    <ligand>
        <name>Ca(2+)</name>
        <dbReference type="ChEBI" id="CHEBI:29108"/>
        <label>1</label>
    </ligand>
</feature>
<feature type="binding site" evidence="16">
    <location>
        <position position="82"/>
    </location>
    <ligand>
        <name>Ca(2+)</name>
        <dbReference type="ChEBI" id="CHEBI:29108"/>
        <label>1</label>
    </ligand>
</feature>
<feature type="domain" description="Plant heme peroxidase family profile" evidence="20">
    <location>
        <begin position="37"/>
        <end position="339"/>
    </location>
</feature>
<feature type="binding site" evidence="16">
    <location>
        <position position="84"/>
    </location>
    <ligand>
        <name>Ca(2+)</name>
        <dbReference type="ChEBI" id="CHEBI:29108"/>
        <label>1</label>
    </ligand>
</feature>
<keyword evidence="5 19" id="KW-0964">Secreted</keyword>
<feature type="binding site" evidence="15">
    <location>
        <position position="176"/>
    </location>
    <ligand>
        <name>substrate</name>
    </ligand>
</feature>
<dbReference type="Pfam" id="PF00141">
    <property type="entry name" value="peroxidase"/>
    <property type="match status" value="1"/>
</dbReference>
<dbReference type="SUPFAM" id="SSF48113">
    <property type="entry name" value="Heme-dependent peroxidases"/>
    <property type="match status" value="1"/>
</dbReference>
<feature type="binding site" evidence="16">
    <location>
        <position position="79"/>
    </location>
    <ligand>
        <name>Ca(2+)</name>
        <dbReference type="ChEBI" id="CHEBI:29108"/>
        <label>1</label>
    </ligand>
</feature>
<dbReference type="GO" id="GO:0140825">
    <property type="term" value="F:lactoperoxidase activity"/>
    <property type="evidence" value="ECO:0007669"/>
    <property type="project" value="UniProtKB-EC"/>
</dbReference>
<dbReference type="Gene3D" id="1.10.420.10">
    <property type="entry name" value="Peroxidase, domain 2"/>
    <property type="match status" value="1"/>
</dbReference>
<evidence type="ECO:0000256" key="16">
    <source>
        <dbReference type="PIRSR" id="PIRSR600823-3"/>
    </source>
</evidence>
<comment type="function">
    <text evidence="2">Removal of H(2)O(2), oxidation of toxic reductants, biosynthesis and degradation of lignin, suberization, auxin catabolism, response to environmental stresses such as wounding, pathogen attack and oxidative stress. These functions might be dependent on each isozyme/isoform in each plant tissue.</text>
</comment>
<evidence type="ECO:0000256" key="15">
    <source>
        <dbReference type="PIRSR" id="PIRSR600823-2"/>
    </source>
</evidence>
<evidence type="ECO:0000256" key="4">
    <source>
        <dbReference type="ARBA" id="ARBA00012313"/>
    </source>
</evidence>
<feature type="site" description="Transition state stabilizer" evidence="17">
    <location>
        <position position="74"/>
    </location>
</feature>
<evidence type="ECO:0000256" key="9">
    <source>
        <dbReference type="ARBA" id="ARBA00022837"/>
    </source>
</evidence>
<comment type="catalytic activity">
    <reaction evidence="1 19">
        <text>2 a phenolic donor + H2O2 = 2 a phenolic radical donor + 2 H2O</text>
        <dbReference type="Rhea" id="RHEA:56136"/>
        <dbReference type="ChEBI" id="CHEBI:15377"/>
        <dbReference type="ChEBI" id="CHEBI:16240"/>
        <dbReference type="ChEBI" id="CHEBI:139520"/>
        <dbReference type="ChEBI" id="CHEBI:139521"/>
        <dbReference type="EC" id="1.11.1.7"/>
    </reaction>
</comment>
<feature type="disulfide bond" evidence="18">
    <location>
        <begin position="47"/>
        <end position="128"/>
    </location>
</feature>
<feature type="signal peptide" evidence="19">
    <location>
        <begin position="1"/>
        <end position="31"/>
    </location>
</feature>
<evidence type="ECO:0000256" key="10">
    <source>
        <dbReference type="ARBA" id="ARBA00023002"/>
    </source>
</evidence>
<comment type="similarity">
    <text evidence="19">Belongs to the peroxidase family. Classical plant (class III) peroxidase subfamily.</text>
</comment>
<evidence type="ECO:0000256" key="12">
    <source>
        <dbReference type="ARBA" id="ARBA00023157"/>
    </source>
</evidence>
<keyword evidence="7 19" id="KW-0349">Heme</keyword>
<dbReference type="InterPro" id="IPR019793">
    <property type="entry name" value="Peroxidases_heam-ligand_BS"/>
</dbReference>
<reference evidence="22" key="1">
    <citation type="submission" date="2025-08" db="UniProtKB">
        <authorList>
            <consortium name="RefSeq"/>
        </authorList>
    </citation>
    <scope>IDENTIFICATION</scope>
    <source>
        <tissue evidence="22">Leaf</tissue>
    </source>
</reference>
<feature type="active site" description="Proton acceptor" evidence="14">
    <location>
        <position position="78"/>
    </location>
</feature>
<dbReference type="Proteomes" id="UP000504621">
    <property type="component" value="Unplaced"/>
</dbReference>
<comment type="similarity">
    <text evidence="3">Belongs to the peroxidase family. Ascorbate peroxidase subfamily.</text>
</comment>
<dbReference type="InterPro" id="IPR002016">
    <property type="entry name" value="Haem_peroxidase"/>
</dbReference>
<dbReference type="AlphaFoldDB" id="A0A6J1AQB2"/>
<dbReference type="OrthoDB" id="2113341at2759"/>
<dbReference type="PROSITE" id="PS50873">
    <property type="entry name" value="PEROXIDASE_4"/>
    <property type="match status" value="1"/>
</dbReference>
<accession>A0A6J1AQB2</accession>
<proteinExistence type="inferred from homology"/>
<keyword evidence="12 18" id="KW-1015">Disulfide bond</keyword>
<evidence type="ECO:0000256" key="7">
    <source>
        <dbReference type="ARBA" id="ARBA00022617"/>
    </source>
</evidence>
<keyword evidence="19" id="KW-0732">Signal</keyword>
<dbReference type="GO" id="GO:0046872">
    <property type="term" value="F:metal ion binding"/>
    <property type="evidence" value="ECO:0007669"/>
    <property type="project" value="UniProtKB-UniRule"/>
</dbReference>
<dbReference type="GO" id="GO:0042744">
    <property type="term" value="P:hydrogen peroxide catabolic process"/>
    <property type="evidence" value="ECO:0007669"/>
    <property type="project" value="UniProtKB-KW"/>
</dbReference>
<feature type="binding site" evidence="16">
    <location>
        <position position="262"/>
    </location>
    <ligand>
        <name>Ca(2+)</name>
        <dbReference type="ChEBI" id="CHEBI:29108"/>
        <label>2</label>
    </ligand>
</feature>
<dbReference type="PANTHER" id="PTHR31517:SF59">
    <property type="entry name" value="PEROXIDASE"/>
    <property type="match status" value="1"/>
</dbReference>
<evidence type="ECO:0000256" key="19">
    <source>
        <dbReference type="RuleBase" id="RU362060"/>
    </source>
</evidence>
<evidence type="ECO:0000313" key="22">
    <source>
        <dbReference type="RefSeq" id="XP_021289173.1"/>
    </source>
</evidence>
<sequence>MAVAPLSLLLPSRGFFFYFLLHFVMVPCSLGSTNVVDLSYDFYNKSCPHVEQIIHNVVSQKLLEAPVTAAGALRIFFHDCFVEGCDASVLIASSRNNKAERDSEINLSLPGDGFDVFFRAKRAVELQCPGVASCADVMAIATRDLVNLVGGPRWEVQKGRRDGLVSKASRVAGNLPQANQKISQLISLFKSKGLSVLDMVALSGGHTIGFSHCREFMPRIYSYNETFDIDPTMNQDYALSLRGPCPRKNLDPTVVALNDVTTPFIFDNAYFGNLQKGLGLLTTDQMLGVDSLTRPYVNIMARDQQIFFNYFVKAMIKMSKIGVKIGSNGEIRSDCGSFNG</sequence>
<dbReference type="GeneID" id="110420249"/>
<evidence type="ECO:0000256" key="13">
    <source>
        <dbReference type="ARBA" id="ARBA00023324"/>
    </source>
</evidence>
<dbReference type="InterPro" id="IPR000823">
    <property type="entry name" value="Peroxidase_pln"/>
</dbReference>
<evidence type="ECO:0000256" key="6">
    <source>
        <dbReference type="ARBA" id="ARBA00022559"/>
    </source>
</evidence>
<feature type="disulfide bond" evidence="18">
    <location>
        <begin position="134"/>
        <end position="335"/>
    </location>
</feature>
<dbReference type="PANTHER" id="PTHR31517">
    <property type="match status" value="1"/>
</dbReference>
<feature type="binding site" evidence="16">
    <location>
        <position position="100"/>
    </location>
    <ligand>
        <name>Ca(2+)</name>
        <dbReference type="ChEBI" id="CHEBI:29108"/>
        <label>1</label>
    </ligand>
</feature>
<dbReference type="FunFam" id="1.10.520.10:FF:000008">
    <property type="entry name" value="Peroxidase"/>
    <property type="match status" value="1"/>
</dbReference>
<feature type="chain" id="PRO_5027145680" description="Peroxidase" evidence="19">
    <location>
        <begin position="32"/>
        <end position="340"/>
    </location>
</feature>
<feature type="binding site" evidence="16">
    <location>
        <position position="88"/>
    </location>
    <ligand>
        <name>Ca(2+)</name>
        <dbReference type="ChEBI" id="CHEBI:29108"/>
        <label>1</label>
    </ligand>
</feature>
<dbReference type="FunFam" id="1.10.420.10:FF:000001">
    <property type="entry name" value="Peroxidase"/>
    <property type="match status" value="1"/>
</dbReference>
<dbReference type="RefSeq" id="XP_021289173.1">
    <property type="nucleotide sequence ID" value="XM_021433498.1"/>
</dbReference>
<dbReference type="EC" id="1.11.1.7" evidence="4 19"/>
<keyword evidence="21" id="KW-1185">Reference proteome</keyword>
<evidence type="ECO:0000259" key="20">
    <source>
        <dbReference type="PROSITE" id="PS50873"/>
    </source>
</evidence>
<evidence type="ECO:0000256" key="14">
    <source>
        <dbReference type="PIRSR" id="PIRSR600823-1"/>
    </source>
</evidence>
<dbReference type="PROSITE" id="PS00435">
    <property type="entry name" value="PEROXIDASE_1"/>
    <property type="match status" value="1"/>
</dbReference>
<dbReference type="GO" id="GO:0005576">
    <property type="term" value="C:extracellular region"/>
    <property type="evidence" value="ECO:0007669"/>
    <property type="project" value="UniProtKB-SubCell"/>
</dbReference>
<dbReference type="GO" id="GO:0006979">
    <property type="term" value="P:response to oxidative stress"/>
    <property type="evidence" value="ECO:0007669"/>
    <property type="project" value="UniProtKB-UniRule"/>
</dbReference>
<feature type="binding site" evidence="16">
    <location>
        <position position="259"/>
    </location>
    <ligand>
        <name>Ca(2+)</name>
        <dbReference type="ChEBI" id="CHEBI:29108"/>
        <label>2</label>
    </ligand>
</feature>
<keyword evidence="13 19" id="KW-0376">Hydrogen peroxide</keyword>
<dbReference type="InterPro" id="IPR010255">
    <property type="entry name" value="Haem_peroxidase_sf"/>
</dbReference>
<gene>
    <name evidence="22" type="primary">LOC110420249</name>
</gene>
<keyword evidence="9 16" id="KW-0106">Calcium</keyword>
<name>A0A6J1AQB2_9ROSI</name>
<evidence type="ECO:0000256" key="2">
    <source>
        <dbReference type="ARBA" id="ARBA00002322"/>
    </source>
</evidence>
<organism evidence="21 22">
    <name type="scientific">Herrania umbratica</name>
    <dbReference type="NCBI Taxonomy" id="108875"/>
    <lineage>
        <taxon>Eukaryota</taxon>
        <taxon>Viridiplantae</taxon>
        <taxon>Streptophyta</taxon>
        <taxon>Embryophyta</taxon>
        <taxon>Tracheophyta</taxon>
        <taxon>Spermatophyta</taxon>
        <taxon>Magnoliopsida</taxon>
        <taxon>eudicotyledons</taxon>
        <taxon>Gunneridae</taxon>
        <taxon>Pentapetalae</taxon>
        <taxon>rosids</taxon>
        <taxon>malvids</taxon>
        <taxon>Malvales</taxon>
        <taxon>Malvaceae</taxon>
        <taxon>Byttnerioideae</taxon>
        <taxon>Herrania</taxon>
    </lineage>
</organism>
<evidence type="ECO:0000256" key="17">
    <source>
        <dbReference type="PIRSR" id="PIRSR600823-4"/>
    </source>
</evidence>
<evidence type="ECO:0000256" key="18">
    <source>
        <dbReference type="PIRSR" id="PIRSR600823-5"/>
    </source>
</evidence>
<keyword evidence="10 19" id="KW-0560">Oxidoreductase</keyword>
<feature type="binding site" evidence="16">
    <location>
        <position position="207"/>
    </location>
    <ligand>
        <name>Ca(2+)</name>
        <dbReference type="ChEBI" id="CHEBI:29108"/>
        <label>2</label>
    </ligand>
</feature>
<dbReference type="GO" id="GO:0020037">
    <property type="term" value="F:heme binding"/>
    <property type="evidence" value="ECO:0007669"/>
    <property type="project" value="UniProtKB-UniRule"/>
</dbReference>
<feature type="disulfide bond" evidence="18">
    <location>
        <begin position="80"/>
        <end position="85"/>
    </location>
</feature>
<evidence type="ECO:0000313" key="21">
    <source>
        <dbReference type="Proteomes" id="UP000504621"/>
    </source>
</evidence>
<dbReference type="InterPro" id="IPR019794">
    <property type="entry name" value="Peroxidases_AS"/>
</dbReference>
<keyword evidence="8 16" id="KW-0479">Metal-binding</keyword>
<dbReference type="InterPro" id="IPR033905">
    <property type="entry name" value="Secretory_peroxidase"/>
</dbReference>
<protein>
    <recommendedName>
        <fullName evidence="4 19">Peroxidase</fullName>
        <ecNumber evidence="4 19">1.11.1.7</ecNumber>
    </recommendedName>
</protein>
<dbReference type="PRINTS" id="PR00458">
    <property type="entry name" value="PEROXIDASE"/>
</dbReference>
<keyword evidence="11 16" id="KW-0408">Iron</keyword>
<evidence type="ECO:0000256" key="3">
    <source>
        <dbReference type="ARBA" id="ARBA00006873"/>
    </source>
</evidence>
<evidence type="ECO:0000256" key="1">
    <source>
        <dbReference type="ARBA" id="ARBA00000189"/>
    </source>
</evidence>
<dbReference type="PRINTS" id="PR00461">
    <property type="entry name" value="PLPEROXIDASE"/>
</dbReference>
<feature type="binding site" description="axial binding residue" evidence="16">
    <location>
        <position position="206"/>
    </location>
    <ligand>
        <name>heme b</name>
        <dbReference type="ChEBI" id="CHEBI:60344"/>
    </ligand>
    <ligandPart>
        <name>Fe</name>
        <dbReference type="ChEBI" id="CHEBI:18248"/>
    </ligandPart>
</feature>
<dbReference type="CDD" id="cd00693">
    <property type="entry name" value="secretory_peroxidase"/>
    <property type="match status" value="1"/>
</dbReference>
<dbReference type="PROSITE" id="PS00436">
    <property type="entry name" value="PEROXIDASE_2"/>
    <property type="match status" value="1"/>
</dbReference>
<comment type="subcellular location">
    <subcellularLocation>
        <location evidence="19">Secreted</location>
    </subcellularLocation>
</comment>
<evidence type="ECO:0000256" key="8">
    <source>
        <dbReference type="ARBA" id="ARBA00022723"/>
    </source>
</evidence>
<evidence type="ECO:0000256" key="5">
    <source>
        <dbReference type="ARBA" id="ARBA00022525"/>
    </source>
</evidence>
<keyword evidence="6 19" id="KW-0575">Peroxidase</keyword>
<dbReference type="Gene3D" id="1.10.520.10">
    <property type="match status" value="1"/>
</dbReference>